<dbReference type="PANTHER" id="PTHR23517">
    <property type="entry name" value="RESISTANCE PROTEIN MDTM, PUTATIVE-RELATED-RELATED"/>
    <property type="match status" value="1"/>
</dbReference>
<accession>A0ABT3E3L3</accession>
<protein>
    <submittedName>
        <fullName evidence="9">MFS transporter</fullName>
    </submittedName>
</protein>
<evidence type="ECO:0000259" key="8">
    <source>
        <dbReference type="PROSITE" id="PS50850"/>
    </source>
</evidence>
<evidence type="ECO:0000256" key="2">
    <source>
        <dbReference type="ARBA" id="ARBA00022448"/>
    </source>
</evidence>
<feature type="transmembrane region" description="Helical" evidence="7">
    <location>
        <begin position="69"/>
        <end position="86"/>
    </location>
</feature>
<feature type="transmembrane region" description="Helical" evidence="7">
    <location>
        <begin position="265"/>
        <end position="283"/>
    </location>
</feature>
<dbReference type="InterPro" id="IPR020846">
    <property type="entry name" value="MFS_dom"/>
</dbReference>
<evidence type="ECO:0000256" key="1">
    <source>
        <dbReference type="ARBA" id="ARBA00004651"/>
    </source>
</evidence>
<feature type="transmembrane region" description="Helical" evidence="7">
    <location>
        <begin position="234"/>
        <end position="258"/>
    </location>
</feature>
<comment type="caution">
    <text evidence="9">The sequence shown here is derived from an EMBL/GenBank/DDBJ whole genome shotgun (WGS) entry which is preliminary data.</text>
</comment>
<sequence>MFKVAMLSIALLLQIPAVISPTLPLIGASFPEQSLAQIEMISTISNFGILLFVLLSGFVIRYLGTYKTILIGLILALVSGIVPVFSDNYTVILVSRFLLGGGIGLFNGLSYSLILRIYTGDTQKQLLGFQGAAATLGMTALTFVVGGLVGFGWHTVFWVYLIALLPLVLILIFGPQIGRLADAAEGVDEQPKVKEKTNFGVMRYGIQAFIVFTFFAATQLKITSVLTDTGSGDAAVAASLLGIATLVGILVSIAYGSIYKLFKRYTMTAGLIGMGIGLVLISVGTSLPVIALGQILLMGTFVIVAPSLFAGAAEVQPEGSDNLTSIVLLAWINIGVFLAPRTLAAIQSIFNVYDAGSAQFVLRIGGFILLALAIYLGVKTMLSKKSVDNA</sequence>
<feature type="transmembrane region" description="Helical" evidence="7">
    <location>
        <begin position="204"/>
        <end position="222"/>
    </location>
</feature>
<evidence type="ECO:0000313" key="9">
    <source>
        <dbReference type="EMBL" id="MCW0952839.1"/>
    </source>
</evidence>
<evidence type="ECO:0000256" key="4">
    <source>
        <dbReference type="ARBA" id="ARBA00022692"/>
    </source>
</evidence>
<feature type="transmembrane region" description="Helical" evidence="7">
    <location>
        <begin position="322"/>
        <end position="340"/>
    </location>
</feature>
<evidence type="ECO:0000256" key="5">
    <source>
        <dbReference type="ARBA" id="ARBA00022989"/>
    </source>
</evidence>
<organism evidence="9 10">
    <name type="scientific">Weissella ceti</name>
    <dbReference type="NCBI Taxonomy" id="759620"/>
    <lineage>
        <taxon>Bacteria</taxon>
        <taxon>Bacillati</taxon>
        <taxon>Bacillota</taxon>
        <taxon>Bacilli</taxon>
        <taxon>Lactobacillales</taxon>
        <taxon>Lactobacillaceae</taxon>
        <taxon>Weissella</taxon>
    </lineage>
</organism>
<gene>
    <name evidence="9" type="ORF">OIT44_01990</name>
</gene>
<keyword evidence="6 7" id="KW-0472">Membrane</keyword>
<dbReference type="PROSITE" id="PS50850">
    <property type="entry name" value="MFS"/>
    <property type="match status" value="1"/>
</dbReference>
<dbReference type="SUPFAM" id="SSF103473">
    <property type="entry name" value="MFS general substrate transporter"/>
    <property type="match status" value="1"/>
</dbReference>
<comment type="subcellular location">
    <subcellularLocation>
        <location evidence="1">Cell membrane</location>
        <topology evidence="1">Multi-pass membrane protein</topology>
    </subcellularLocation>
</comment>
<evidence type="ECO:0000256" key="3">
    <source>
        <dbReference type="ARBA" id="ARBA00022475"/>
    </source>
</evidence>
<keyword evidence="4 7" id="KW-0812">Transmembrane</keyword>
<feature type="transmembrane region" description="Helical" evidence="7">
    <location>
        <begin position="289"/>
        <end position="310"/>
    </location>
</feature>
<reference evidence="9 10" key="1">
    <citation type="submission" date="2022-10" db="EMBL/GenBank/DDBJ databases">
        <title>Weissella fermenti sp. nov., isolated from fermented cabbage.</title>
        <authorList>
            <person name="Lee J.K."/>
            <person name="Baek J.H."/>
            <person name="Choi D.G."/>
            <person name="Kim J.M."/>
            <person name="Jeon C.O."/>
        </authorList>
    </citation>
    <scope>NUCLEOTIDE SEQUENCE [LARGE SCALE GENOMIC DNA]</scope>
    <source>
        <strain evidence="9 10">KACC 18534</strain>
    </source>
</reference>
<evidence type="ECO:0000256" key="7">
    <source>
        <dbReference type="SAM" id="Phobius"/>
    </source>
</evidence>
<dbReference type="Proteomes" id="UP001526225">
    <property type="component" value="Unassembled WGS sequence"/>
</dbReference>
<name>A0ABT3E3L3_9LACO</name>
<dbReference type="RefSeq" id="WP_213409440.1">
    <property type="nucleotide sequence ID" value="NZ_CP074441.1"/>
</dbReference>
<dbReference type="InterPro" id="IPR036259">
    <property type="entry name" value="MFS_trans_sf"/>
</dbReference>
<feature type="domain" description="Major facilitator superfamily (MFS) profile" evidence="8">
    <location>
        <begin position="1"/>
        <end position="383"/>
    </location>
</feature>
<dbReference type="InterPro" id="IPR011701">
    <property type="entry name" value="MFS"/>
</dbReference>
<dbReference type="InterPro" id="IPR050171">
    <property type="entry name" value="MFS_Transporters"/>
</dbReference>
<dbReference type="Pfam" id="PF07690">
    <property type="entry name" value="MFS_1"/>
    <property type="match status" value="1"/>
</dbReference>
<feature type="transmembrane region" description="Helical" evidence="7">
    <location>
        <begin position="92"/>
        <end position="114"/>
    </location>
</feature>
<evidence type="ECO:0000256" key="6">
    <source>
        <dbReference type="ARBA" id="ARBA00023136"/>
    </source>
</evidence>
<dbReference type="EMBL" id="JAOZFE010000001">
    <property type="protein sequence ID" value="MCW0952839.1"/>
    <property type="molecule type" value="Genomic_DNA"/>
</dbReference>
<keyword evidence="5 7" id="KW-1133">Transmembrane helix</keyword>
<feature type="transmembrane region" description="Helical" evidence="7">
    <location>
        <begin position="40"/>
        <end position="62"/>
    </location>
</feature>
<dbReference type="PANTHER" id="PTHR23517:SF3">
    <property type="entry name" value="INTEGRAL MEMBRANE TRANSPORT PROTEIN"/>
    <property type="match status" value="1"/>
</dbReference>
<feature type="transmembrane region" description="Helical" evidence="7">
    <location>
        <begin position="157"/>
        <end position="174"/>
    </location>
</feature>
<keyword evidence="3" id="KW-1003">Cell membrane</keyword>
<keyword evidence="2" id="KW-0813">Transport</keyword>
<feature type="transmembrane region" description="Helical" evidence="7">
    <location>
        <begin position="360"/>
        <end position="378"/>
    </location>
</feature>
<proteinExistence type="predicted"/>
<feature type="transmembrane region" description="Helical" evidence="7">
    <location>
        <begin position="126"/>
        <end position="151"/>
    </location>
</feature>
<evidence type="ECO:0000313" key="10">
    <source>
        <dbReference type="Proteomes" id="UP001526225"/>
    </source>
</evidence>
<keyword evidence="10" id="KW-1185">Reference proteome</keyword>
<dbReference type="Gene3D" id="1.20.1250.20">
    <property type="entry name" value="MFS general substrate transporter like domains"/>
    <property type="match status" value="1"/>
</dbReference>